<dbReference type="GO" id="GO:0004930">
    <property type="term" value="F:G protein-coupled receptor activity"/>
    <property type="evidence" value="ECO:0007669"/>
    <property type="project" value="UniProtKB-KW"/>
</dbReference>
<evidence type="ECO:0000256" key="5">
    <source>
        <dbReference type="ARBA" id="ARBA00023136"/>
    </source>
</evidence>
<evidence type="ECO:0000256" key="8">
    <source>
        <dbReference type="SAM" id="Phobius"/>
    </source>
</evidence>
<keyword evidence="4" id="KW-0297">G-protein coupled receptor</keyword>
<proteinExistence type="predicted"/>
<dbReference type="AlphaFoldDB" id="A0A814WIL3"/>
<feature type="transmembrane region" description="Helical" evidence="8">
    <location>
        <begin position="44"/>
        <end position="66"/>
    </location>
</feature>
<name>A0A814WIL3_9BILA</name>
<comment type="caution">
    <text evidence="10">The sequence shown here is derived from an EMBL/GenBank/DDBJ whole genome shotgun (WGS) entry which is preliminary data.</text>
</comment>
<keyword evidence="2 8" id="KW-0812">Transmembrane</keyword>
<dbReference type="PROSITE" id="PS50262">
    <property type="entry name" value="G_PROTEIN_RECEP_F1_2"/>
    <property type="match status" value="1"/>
</dbReference>
<feature type="transmembrane region" description="Helical" evidence="8">
    <location>
        <begin position="276"/>
        <end position="300"/>
    </location>
</feature>
<keyword evidence="3 8" id="KW-1133">Transmembrane helix</keyword>
<dbReference type="PANTHER" id="PTHR24243">
    <property type="entry name" value="G-PROTEIN COUPLED RECEPTOR"/>
    <property type="match status" value="1"/>
</dbReference>
<feature type="transmembrane region" description="Helical" evidence="8">
    <location>
        <begin position="212"/>
        <end position="235"/>
    </location>
</feature>
<dbReference type="SUPFAM" id="SSF81321">
    <property type="entry name" value="Family A G protein-coupled receptor-like"/>
    <property type="match status" value="1"/>
</dbReference>
<dbReference type="CDD" id="cd14978">
    <property type="entry name" value="7tmA_FMRFamide_R-like"/>
    <property type="match status" value="1"/>
</dbReference>
<evidence type="ECO:0000259" key="9">
    <source>
        <dbReference type="PROSITE" id="PS50262"/>
    </source>
</evidence>
<evidence type="ECO:0000256" key="7">
    <source>
        <dbReference type="ARBA" id="ARBA00023224"/>
    </source>
</evidence>
<evidence type="ECO:0000256" key="4">
    <source>
        <dbReference type="ARBA" id="ARBA00023040"/>
    </source>
</evidence>
<dbReference type="InterPro" id="IPR000276">
    <property type="entry name" value="GPCR_Rhodpsn"/>
</dbReference>
<evidence type="ECO:0000256" key="6">
    <source>
        <dbReference type="ARBA" id="ARBA00023170"/>
    </source>
</evidence>
<gene>
    <name evidence="10" type="ORF">CJN711_LOCUS12109</name>
</gene>
<evidence type="ECO:0000256" key="2">
    <source>
        <dbReference type="ARBA" id="ARBA00022692"/>
    </source>
</evidence>
<dbReference type="InterPro" id="IPR017452">
    <property type="entry name" value="GPCR_Rhodpsn_7TM"/>
</dbReference>
<evidence type="ECO:0000313" key="11">
    <source>
        <dbReference type="Proteomes" id="UP000663855"/>
    </source>
</evidence>
<sequence length="472" mass="54027">MPKLNTTTYIDSSAISVAVIAMQSIDANGNSIKYFQRLLQRFGVIYMAALIIFGFIGNSISCYVFVRSKLRRLSCSLYLTALSISDNGYLICLGLIWLENIHVFIFHNNGICQITVYLTTVFSSLSVWCTVAFTTERFVVVAYPLKRSQYNSSTRARYAVVLLTFLALLLYSPSLWTSGIELAKSEKSTLPPYETRCVTLRQWLKFTRQMNIIDFFLTFIIPFLTIVTLNTLIILKSGQYDRLLERNYIQPSTYILHNLLEHRLRRSKYHRRITKMLLIISTTFLLLNTPMHLLKVYYFFFSTDDTYDEKSSYESIIEMLTFYLFYTNFSINFFLYSLCGKNFRLCLMDIINRAGQSRRRSNFLANGLIIAGHAGLGESPAVQYFRRTPRNHHVRKFSKRENSSTLSSGGSKANPILSTFHAAATAAAGTSQNIMHQSSVSSSFKKNSLKIELLTNRPTPTVAKFYSTFAIK</sequence>
<keyword evidence="6" id="KW-0675">Receptor</keyword>
<organism evidence="10 11">
    <name type="scientific">Rotaria magnacalcarata</name>
    <dbReference type="NCBI Taxonomy" id="392030"/>
    <lineage>
        <taxon>Eukaryota</taxon>
        <taxon>Metazoa</taxon>
        <taxon>Spiralia</taxon>
        <taxon>Gnathifera</taxon>
        <taxon>Rotifera</taxon>
        <taxon>Eurotatoria</taxon>
        <taxon>Bdelloidea</taxon>
        <taxon>Philodinida</taxon>
        <taxon>Philodinidae</taxon>
        <taxon>Rotaria</taxon>
    </lineage>
</organism>
<feature type="domain" description="G-protein coupled receptors family 1 profile" evidence="9">
    <location>
        <begin position="57"/>
        <end position="336"/>
    </location>
</feature>
<dbReference type="PANTHER" id="PTHR24243:SF230">
    <property type="entry name" value="G-PROTEIN COUPLED RECEPTORS FAMILY 1 PROFILE DOMAIN-CONTAINING PROTEIN"/>
    <property type="match status" value="1"/>
</dbReference>
<keyword evidence="5 8" id="KW-0472">Membrane</keyword>
<dbReference type="PRINTS" id="PR00237">
    <property type="entry name" value="GPCRRHODOPSN"/>
</dbReference>
<keyword evidence="7" id="KW-0807">Transducer</keyword>
<feature type="transmembrane region" description="Helical" evidence="8">
    <location>
        <begin position="320"/>
        <end position="339"/>
    </location>
</feature>
<feature type="transmembrane region" description="Helical" evidence="8">
    <location>
        <begin position="114"/>
        <end position="135"/>
    </location>
</feature>
<reference evidence="10" key="1">
    <citation type="submission" date="2021-02" db="EMBL/GenBank/DDBJ databases">
        <authorList>
            <person name="Nowell W R."/>
        </authorList>
    </citation>
    <scope>NUCLEOTIDE SEQUENCE</scope>
</reference>
<feature type="transmembrane region" description="Helical" evidence="8">
    <location>
        <begin position="78"/>
        <end position="98"/>
    </location>
</feature>
<dbReference type="GO" id="GO:0005886">
    <property type="term" value="C:plasma membrane"/>
    <property type="evidence" value="ECO:0007669"/>
    <property type="project" value="TreeGrafter"/>
</dbReference>
<feature type="transmembrane region" description="Helical" evidence="8">
    <location>
        <begin position="156"/>
        <end position="176"/>
    </location>
</feature>
<evidence type="ECO:0000313" key="10">
    <source>
        <dbReference type="EMBL" id="CAF1202790.1"/>
    </source>
</evidence>
<comment type="subcellular location">
    <subcellularLocation>
        <location evidence="1">Membrane</location>
        <topology evidence="1">Multi-pass membrane protein</topology>
    </subcellularLocation>
</comment>
<evidence type="ECO:0000256" key="1">
    <source>
        <dbReference type="ARBA" id="ARBA00004141"/>
    </source>
</evidence>
<protein>
    <recommendedName>
        <fullName evidence="9">G-protein coupled receptors family 1 profile domain-containing protein</fullName>
    </recommendedName>
</protein>
<dbReference type="Gene3D" id="1.20.1070.10">
    <property type="entry name" value="Rhodopsin 7-helix transmembrane proteins"/>
    <property type="match status" value="1"/>
</dbReference>
<accession>A0A814WIL3</accession>
<dbReference type="Proteomes" id="UP000663855">
    <property type="component" value="Unassembled WGS sequence"/>
</dbReference>
<dbReference type="Pfam" id="PF00001">
    <property type="entry name" value="7tm_1"/>
    <property type="match status" value="1"/>
</dbReference>
<evidence type="ECO:0000256" key="3">
    <source>
        <dbReference type="ARBA" id="ARBA00022989"/>
    </source>
</evidence>
<dbReference type="EMBL" id="CAJNOV010005256">
    <property type="protein sequence ID" value="CAF1202790.1"/>
    <property type="molecule type" value="Genomic_DNA"/>
</dbReference>